<proteinExistence type="predicted"/>
<evidence type="ECO:0000313" key="1">
    <source>
        <dbReference type="EMBL" id="MCE7510470.1"/>
    </source>
</evidence>
<sequence length="780" mass="88976">MTRLQKALLGAVAFFVPLIGIGAAAPSSSGSAQPVSFQQQVRPVLEQRCIACHGCYDAPCQLKLESPEGLARGASQTPVYNGQRTSAAAPSRLFIDARSSGEWRNRGFFSVLEGRQTMDEGLLYQMLVLGRHHRFEPNSKLPEEIQLGLGRANVCPAPEDMADYAREHPLEGMPLGLPPLSEREFDLLTGWLAQGAPLEATPVKLTLEEQGRIRAWESWLNRENPRQRLVARWVYEHLFLAHLYFDDGRQSRPRHFFSLVRSYTPPGEPIEPVATRRPNGDPGAPFWYRLRPITETIVHKTHITYALTDAKRERMETLFFDTPWEPGALPDYDADARANPFETFQAIPARARYQIMLDDAEYFVRTFIRGPVCRGQIATDVIRDQFWTVFQDPDHDLYVDNADYQRQATPLLGLPGQHDDLISLGPQWLKYKHKRNRYLRERQQAYARHAPGGPTWETLWDGDGDNSNALLTIFRHHDSASVRRGLIGDLPLTTWVMDYPLFERTYYALVVNFDVFGSVSHQAQTRLYFDLIRNGAEQNMLRYLPAAARKPVLDDWYQKTGKLKLFISYASVDTDTPTGIDYGTSTPKQEFDGQLLTRFAHLNARPDPLNRCQDEHCALPGANGLEQRVQQALSVLASQRADDLPVIDHLPEVSLLQVRGENGDLAVYTLLRNRAHSNVAFMMGESLRYQPELDTVTIYPGVLASYPNFMFHLREGELEDFVRAMERAGDESGFERLVQRFGVRRTHPEFWRYFDDLGDYLLEHEPTQAGVLDLNRYENL</sequence>
<reference evidence="1" key="1">
    <citation type="submission" date="2022-01" db="EMBL/GenBank/DDBJ databases">
        <authorList>
            <person name="Karlyshev A.V."/>
            <person name="Jaspars M."/>
        </authorList>
    </citation>
    <scope>NUCLEOTIDE SEQUENCE</scope>
    <source>
        <strain evidence="1">AGSA3-2</strain>
    </source>
</reference>
<dbReference type="RefSeq" id="WP_080530670.1">
    <property type="nucleotide sequence ID" value="NZ_CBDDTQ010000001.1"/>
</dbReference>
<gene>
    <name evidence="1" type="ORF">LZG35_17665</name>
</gene>
<organism evidence="1 2">
    <name type="scientific">Alloalcanivorax xenomutans</name>
    <dbReference type="NCBI Taxonomy" id="1094342"/>
    <lineage>
        <taxon>Bacteria</taxon>
        <taxon>Pseudomonadati</taxon>
        <taxon>Pseudomonadota</taxon>
        <taxon>Gammaproteobacteria</taxon>
        <taxon>Oceanospirillales</taxon>
        <taxon>Alcanivoracaceae</taxon>
        <taxon>Alloalcanivorax</taxon>
    </lineage>
</organism>
<dbReference type="Proteomes" id="UP001107961">
    <property type="component" value="Unassembled WGS sequence"/>
</dbReference>
<protein>
    <submittedName>
        <fullName evidence="1">Fatty acid cis/trans isomerase</fullName>
    </submittedName>
</protein>
<evidence type="ECO:0000313" key="2">
    <source>
        <dbReference type="Proteomes" id="UP001107961"/>
    </source>
</evidence>
<dbReference type="GO" id="GO:0016853">
    <property type="term" value="F:isomerase activity"/>
    <property type="evidence" value="ECO:0007669"/>
    <property type="project" value="UniProtKB-KW"/>
</dbReference>
<comment type="caution">
    <text evidence="1">The sequence shown here is derived from an EMBL/GenBank/DDBJ whole genome shotgun (WGS) entry which is preliminary data.</text>
</comment>
<dbReference type="InterPro" id="IPR010706">
    <property type="entry name" value="Fatty_acid_cis-trans_isomerase"/>
</dbReference>
<dbReference type="Pfam" id="PF06934">
    <property type="entry name" value="CTI"/>
    <property type="match status" value="1"/>
</dbReference>
<keyword evidence="2" id="KW-1185">Reference proteome</keyword>
<dbReference type="EMBL" id="JAJVKT010000024">
    <property type="protein sequence ID" value="MCE7510470.1"/>
    <property type="molecule type" value="Genomic_DNA"/>
</dbReference>
<keyword evidence="1" id="KW-0413">Isomerase</keyword>
<name>A0A9Q3W4K9_9GAMM</name>
<accession>A0A9Q3W4K9</accession>
<dbReference type="AlphaFoldDB" id="A0A9Q3W4K9"/>